<proteinExistence type="predicted"/>
<comment type="caution">
    <text evidence="3">The sequence shown here is derived from an EMBL/GenBank/DDBJ whole genome shotgun (WGS) entry which is preliminary data.</text>
</comment>
<dbReference type="EMBL" id="JASSZA010000023">
    <property type="protein sequence ID" value="KAK2083269.1"/>
    <property type="molecule type" value="Genomic_DNA"/>
</dbReference>
<name>A0ABQ9TEW8_SAGOE</name>
<keyword evidence="4" id="KW-1185">Reference proteome</keyword>
<sequence>MARDLQVSVANEVDRMHVVPDLEADLQELSQSETGDEYEDGPVVQGNSMPK</sequence>
<accession>A0ABQ9TEW8</accession>
<evidence type="ECO:0000313" key="3">
    <source>
        <dbReference type="EMBL" id="KAK2083269.1"/>
    </source>
</evidence>
<reference evidence="3 4" key="1">
    <citation type="submission" date="2023-05" db="EMBL/GenBank/DDBJ databases">
        <title>B98-5 Cell Line De Novo Hybrid Assembly: An Optical Mapping Approach.</title>
        <authorList>
            <person name="Kananen K."/>
            <person name="Auerbach J.A."/>
            <person name="Kautto E."/>
            <person name="Blachly J.S."/>
        </authorList>
    </citation>
    <scope>NUCLEOTIDE SEQUENCE [LARGE SCALE GENOMIC DNA]</scope>
    <source>
        <strain evidence="3">B95-8</strain>
        <tissue evidence="3">Cell line</tissue>
    </source>
</reference>
<organism evidence="3 4">
    <name type="scientific">Saguinus oedipus</name>
    <name type="common">Cotton-top tamarin</name>
    <name type="synonym">Oedipomidas oedipus</name>
    <dbReference type="NCBI Taxonomy" id="9490"/>
    <lineage>
        <taxon>Eukaryota</taxon>
        <taxon>Metazoa</taxon>
        <taxon>Chordata</taxon>
        <taxon>Craniata</taxon>
        <taxon>Vertebrata</taxon>
        <taxon>Euteleostomi</taxon>
        <taxon>Mammalia</taxon>
        <taxon>Eutheria</taxon>
        <taxon>Euarchontoglires</taxon>
        <taxon>Primates</taxon>
        <taxon>Haplorrhini</taxon>
        <taxon>Platyrrhini</taxon>
        <taxon>Cebidae</taxon>
        <taxon>Callitrichinae</taxon>
        <taxon>Saguinus</taxon>
    </lineage>
</organism>
<protein>
    <submittedName>
        <fullName evidence="3">X antigen member 5</fullName>
    </submittedName>
</protein>
<evidence type="ECO:0000313" key="4">
    <source>
        <dbReference type="Proteomes" id="UP001266305"/>
    </source>
</evidence>
<evidence type="ECO:0000256" key="1">
    <source>
        <dbReference type="SAM" id="MobiDB-lite"/>
    </source>
</evidence>
<dbReference type="Proteomes" id="UP001266305">
    <property type="component" value="Unassembled WGS sequence"/>
</dbReference>
<evidence type="ECO:0000259" key="2">
    <source>
        <dbReference type="Pfam" id="PF05831"/>
    </source>
</evidence>
<feature type="region of interest" description="Disordered" evidence="1">
    <location>
        <begin position="27"/>
        <end position="51"/>
    </location>
</feature>
<feature type="domain" description="GAGE" evidence="2">
    <location>
        <begin position="19"/>
        <end position="51"/>
    </location>
</feature>
<dbReference type="InterPro" id="IPR031320">
    <property type="entry name" value="GAGE"/>
</dbReference>
<gene>
    <name evidence="3" type="primary">XAGE5</name>
    <name evidence="3" type="ORF">P7K49_038505</name>
</gene>
<dbReference type="Pfam" id="PF05831">
    <property type="entry name" value="GAGE"/>
    <property type="match status" value="1"/>
</dbReference>